<dbReference type="InterPro" id="IPR036770">
    <property type="entry name" value="Ankyrin_rpt-contain_sf"/>
</dbReference>
<organism evidence="4">
    <name type="scientific">Trieres chinensis</name>
    <name type="common">Marine centric diatom</name>
    <name type="synonym">Odontella sinensis</name>
    <dbReference type="NCBI Taxonomy" id="1514140"/>
    <lineage>
        <taxon>Eukaryota</taxon>
        <taxon>Sar</taxon>
        <taxon>Stramenopiles</taxon>
        <taxon>Ochrophyta</taxon>
        <taxon>Bacillariophyta</taxon>
        <taxon>Mediophyceae</taxon>
        <taxon>Biddulphiophycidae</taxon>
        <taxon>Eupodiscales</taxon>
        <taxon>Parodontellaceae</taxon>
        <taxon>Trieres</taxon>
    </lineage>
</organism>
<evidence type="ECO:0000256" key="3">
    <source>
        <dbReference type="SAM" id="MobiDB-lite"/>
    </source>
</evidence>
<dbReference type="GO" id="GO:0051017">
    <property type="term" value="P:actin filament bundle assembly"/>
    <property type="evidence" value="ECO:0007669"/>
    <property type="project" value="TreeGrafter"/>
</dbReference>
<feature type="region of interest" description="Disordered" evidence="3">
    <location>
        <begin position="406"/>
        <end position="494"/>
    </location>
</feature>
<dbReference type="PANTHER" id="PTHR24153:SF8">
    <property type="entry name" value="FORKED, ISOFORM F"/>
    <property type="match status" value="1"/>
</dbReference>
<protein>
    <submittedName>
        <fullName evidence="4">Uncharacterized protein</fullName>
    </submittedName>
</protein>
<dbReference type="InterPro" id="IPR052420">
    <property type="entry name" value="Espin/Espin-like"/>
</dbReference>
<dbReference type="Gene3D" id="1.25.40.20">
    <property type="entry name" value="Ankyrin repeat-containing domain"/>
    <property type="match status" value="1"/>
</dbReference>
<keyword evidence="1" id="KW-0677">Repeat</keyword>
<dbReference type="AlphaFoldDB" id="A0A7S1Z6K1"/>
<dbReference type="PANTHER" id="PTHR24153">
    <property type="entry name" value="ESPIN"/>
    <property type="match status" value="1"/>
</dbReference>
<feature type="compositionally biased region" description="Basic and acidic residues" evidence="3">
    <location>
        <begin position="485"/>
        <end position="494"/>
    </location>
</feature>
<keyword evidence="2" id="KW-0040">ANK repeat</keyword>
<dbReference type="GO" id="GO:0005737">
    <property type="term" value="C:cytoplasm"/>
    <property type="evidence" value="ECO:0007669"/>
    <property type="project" value="TreeGrafter"/>
</dbReference>
<reference evidence="4" key="1">
    <citation type="submission" date="2021-01" db="EMBL/GenBank/DDBJ databases">
        <authorList>
            <person name="Corre E."/>
            <person name="Pelletier E."/>
            <person name="Niang G."/>
            <person name="Scheremetjew M."/>
            <person name="Finn R."/>
            <person name="Kale V."/>
            <person name="Holt S."/>
            <person name="Cochrane G."/>
            <person name="Meng A."/>
            <person name="Brown T."/>
            <person name="Cohen L."/>
        </authorList>
    </citation>
    <scope>NUCLEOTIDE SEQUENCE</scope>
    <source>
        <strain evidence="4">Grunow 1884</strain>
    </source>
</reference>
<evidence type="ECO:0000256" key="2">
    <source>
        <dbReference type="ARBA" id="ARBA00023043"/>
    </source>
</evidence>
<accession>A0A7S1Z6K1</accession>
<dbReference type="EMBL" id="HBGO01009579">
    <property type="protein sequence ID" value="CAD9329722.1"/>
    <property type="molecule type" value="Transcribed_RNA"/>
</dbReference>
<feature type="compositionally biased region" description="Polar residues" evidence="3">
    <location>
        <begin position="416"/>
        <end position="429"/>
    </location>
</feature>
<dbReference type="GO" id="GO:0051015">
    <property type="term" value="F:actin filament binding"/>
    <property type="evidence" value="ECO:0007669"/>
    <property type="project" value="TreeGrafter"/>
</dbReference>
<feature type="compositionally biased region" description="Basic and acidic residues" evidence="3">
    <location>
        <begin position="434"/>
        <end position="449"/>
    </location>
</feature>
<feature type="compositionally biased region" description="Acidic residues" evidence="3">
    <location>
        <begin position="450"/>
        <end position="467"/>
    </location>
</feature>
<gene>
    <name evidence="4" type="ORF">OSIN01602_LOCUS5287</name>
</gene>
<evidence type="ECO:0000256" key="1">
    <source>
        <dbReference type="ARBA" id="ARBA00022737"/>
    </source>
</evidence>
<proteinExistence type="predicted"/>
<dbReference type="SUPFAM" id="SSF48403">
    <property type="entry name" value="Ankyrin repeat"/>
    <property type="match status" value="1"/>
</dbReference>
<evidence type="ECO:0000313" key="4">
    <source>
        <dbReference type="EMBL" id="CAD9329722.1"/>
    </source>
</evidence>
<sequence length="494" mass="54660">MATASNSLLSELIDERSWPGVLNRLSSHPHEAAGMIARGYGESLPLHEACKLNPPADVVVALIRAYEPAVSSKGQWNFLPLHFAVRSNSLQAVVPLLEAYPRAARLKEDGGKLALHLGCQWGASPDVIERLLTLYPEGIYVRDDDGKSPTDYAEALKAHSKDDYDKILAAMERGLVYCAVSKAAFFRVKEEFDELMRGTVEAHNTHVTKLEKAHSEEIEVHRQLEDGLRSNLKHMGEKQVNLRDENGHLKDQKMDLGEQLNILENAESLLRSQTDRLQTMLEQKGQEFTDKEAALERDNSRMVALTENLDAVTSRNSENDKEIEALTKMVLSLSASIDALTVQQQFAEDALAKQDKALRMVLADSDALANDTLQQKEQILIETNALEDIILSADVVVTEEVQFPNPVDSVEKDTGTVVTSANSFSSAETDSIEGEAKKEELKEEGVVEEPKEEESAEEAQESEEEGADEPKETDMVEEEAVACLEEIKPEIAVA</sequence>
<name>A0A7S1Z6K1_TRICV</name>